<feature type="compositionally biased region" description="Pro residues" evidence="1">
    <location>
        <begin position="35"/>
        <end position="47"/>
    </location>
</feature>
<feature type="region of interest" description="Disordered" evidence="1">
    <location>
        <begin position="1"/>
        <end position="71"/>
    </location>
</feature>
<accession>A0A6J4KJW8</accession>
<evidence type="ECO:0000313" key="2">
    <source>
        <dbReference type="EMBL" id="CAA9307047.1"/>
    </source>
</evidence>
<proteinExistence type="predicted"/>
<feature type="compositionally biased region" description="Low complexity" evidence="1">
    <location>
        <begin position="52"/>
        <end position="61"/>
    </location>
</feature>
<sequence length="71" mass="7370">WPGSAPKRTASCSRWSSRSSCSTPWRSASTTSRGWPPPAPARAPPSPRRGRSPTSRWSGSRCGASGASVGG</sequence>
<name>A0A6J4KJW8_9BACT</name>
<organism evidence="2">
    <name type="scientific">uncultured Gemmatimonadaceae bacterium</name>
    <dbReference type="NCBI Taxonomy" id="246130"/>
    <lineage>
        <taxon>Bacteria</taxon>
        <taxon>Pseudomonadati</taxon>
        <taxon>Gemmatimonadota</taxon>
        <taxon>Gemmatimonadia</taxon>
        <taxon>Gemmatimonadales</taxon>
        <taxon>Gemmatimonadaceae</taxon>
        <taxon>environmental samples</taxon>
    </lineage>
</organism>
<feature type="non-terminal residue" evidence="2">
    <location>
        <position position="71"/>
    </location>
</feature>
<feature type="non-terminal residue" evidence="2">
    <location>
        <position position="1"/>
    </location>
</feature>
<dbReference type="EMBL" id="CADCTU010000280">
    <property type="protein sequence ID" value="CAA9307047.1"/>
    <property type="molecule type" value="Genomic_DNA"/>
</dbReference>
<protein>
    <submittedName>
        <fullName evidence="2">Uncharacterized protein</fullName>
    </submittedName>
</protein>
<feature type="compositionally biased region" description="Low complexity" evidence="1">
    <location>
        <begin position="8"/>
        <end position="34"/>
    </location>
</feature>
<gene>
    <name evidence="2" type="ORF">AVDCRST_MAG11-1221</name>
</gene>
<reference evidence="2" key="1">
    <citation type="submission" date="2020-02" db="EMBL/GenBank/DDBJ databases">
        <authorList>
            <person name="Meier V. D."/>
        </authorList>
    </citation>
    <scope>NUCLEOTIDE SEQUENCE</scope>
    <source>
        <strain evidence="2">AVDCRST_MAG11</strain>
    </source>
</reference>
<evidence type="ECO:0000256" key="1">
    <source>
        <dbReference type="SAM" id="MobiDB-lite"/>
    </source>
</evidence>
<dbReference type="AlphaFoldDB" id="A0A6J4KJW8"/>